<evidence type="ECO:0000313" key="9">
    <source>
        <dbReference type="Proteomes" id="UP001420932"/>
    </source>
</evidence>
<dbReference type="AlphaFoldDB" id="A0AAP0IUJ2"/>
<evidence type="ECO:0000313" key="8">
    <source>
        <dbReference type="EMBL" id="KAK9121440.1"/>
    </source>
</evidence>
<evidence type="ECO:0000256" key="5">
    <source>
        <dbReference type="ARBA" id="ARBA00023242"/>
    </source>
</evidence>
<dbReference type="PANTHER" id="PTHR34067">
    <property type="entry name" value="OS04G0193200 PROTEIN"/>
    <property type="match status" value="1"/>
</dbReference>
<evidence type="ECO:0000256" key="6">
    <source>
        <dbReference type="SAM" id="MobiDB-lite"/>
    </source>
</evidence>
<gene>
    <name evidence="8" type="ORF">Syun_019057</name>
</gene>
<dbReference type="EMBL" id="JBBNAF010000008">
    <property type="protein sequence ID" value="KAK9121440.1"/>
    <property type="molecule type" value="Genomic_DNA"/>
</dbReference>
<feature type="domain" description="MBD" evidence="7">
    <location>
        <begin position="185"/>
        <end position="283"/>
    </location>
</feature>
<dbReference type="SUPFAM" id="SSF54171">
    <property type="entry name" value="DNA-binding domain"/>
    <property type="match status" value="1"/>
</dbReference>
<keyword evidence="2" id="KW-0805">Transcription regulation</keyword>
<dbReference type="Pfam" id="PF01429">
    <property type="entry name" value="MBD"/>
    <property type="match status" value="1"/>
</dbReference>
<dbReference type="PROSITE" id="PS50982">
    <property type="entry name" value="MBD"/>
    <property type="match status" value="1"/>
</dbReference>
<proteinExistence type="predicted"/>
<dbReference type="GO" id="GO:0003677">
    <property type="term" value="F:DNA binding"/>
    <property type="evidence" value="ECO:0007669"/>
    <property type="project" value="UniProtKB-KW"/>
</dbReference>
<name>A0AAP0IUJ2_9MAGN</name>
<keyword evidence="9" id="KW-1185">Reference proteome</keyword>
<organism evidence="8 9">
    <name type="scientific">Stephania yunnanensis</name>
    <dbReference type="NCBI Taxonomy" id="152371"/>
    <lineage>
        <taxon>Eukaryota</taxon>
        <taxon>Viridiplantae</taxon>
        <taxon>Streptophyta</taxon>
        <taxon>Embryophyta</taxon>
        <taxon>Tracheophyta</taxon>
        <taxon>Spermatophyta</taxon>
        <taxon>Magnoliopsida</taxon>
        <taxon>Ranunculales</taxon>
        <taxon>Menispermaceae</taxon>
        <taxon>Menispermoideae</taxon>
        <taxon>Cissampelideae</taxon>
        <taxon>Stephania</taxon>
    </lineage>
</organism>
<evidence type="ECO:0000259" key="7">
    <source>
        <dbReference type="PROSITE" id="PS50982"/>
    </source>
</evidence>
<keyword evidence="3" id="KW-0238">DNA-binding</keyword>
<accession>A0AAP0IUJ2</accession>
<keyword evidence="5" id="KW-0539">Nucleus</keyword>
<protein>
    <recommendedName>
        <fullName evidence="7">MBD domain-containing protein</fullName>
    </recommendedName>
</protein>
<comment type="subcellular location">
    <subcellularLocation>
        <location evidence="1">Nucleus</location>
    </subcellularLocation>
</comment>
<feature type="compositionally biased region" description="Basic and acidic residues" evidence="6">
    <location>
        <begin position="366"/>
        <end position="383"/>
    </location>
</feature>
<keyword evidence="4" id="KW-0804">Transcription</keyword>
<dbReference type="InterPro" id="IPR001739">
    <property type="entry name" value="Methyl_CpG_DNA-bd"/>
</dbReference>
<dbReference type="Gene3D" id="3.30.890.10">
    <property type="entry name" value="Methyl-cpg-binding Protein 2, Chain A"/>
    <property type="match status" value="1"/>
</dbReference>
<sequence length="604" mass="67540">MLPFETRVLETLVSASTLAHSLSLCTYTNKMPHHIALARSPSSVSVCLSVSNTEIRTHIDCAETDQRIQKPCRYRQNDVGGGGRAAAGWVAGRLGYGGQKAEQWKDVQGSNAHFLATFLIWQFDFTLTYKGLYSLYTDMLLVFVSNIHLKCYTAPLTGHKLYSKTECRVLELNTEVRFSCINQVTVSINYFEEGLPPGWVKGVKIKEAGSKIIRSDAVAPYVDYVDVYNIDCVLLLQFYIDPATGHEFRSKIEVSNYLKTGEVHKQVHKPKKRLIADVESMCQEISLPVGAERTEIADCRTRRYLLTGECSKGGGATSEVSAMNCLEGVVSREIKSNRSFTGGQMITASSLALLLMEKQPLMIDTTKQDKDNRQSDSDKKENEGLNFMRCTSKRLADLRAKQDLGKFSQGEKPMRNQDAEENIEDNSEPPVTMIEEQIGYFKTGSGKMKRHFRTTSMGECIEKLETDENCKPRPPMILPEEFTENAEANYKSILEPKLPITLPEECAGSSATGKESDAKQELNTACPFSESWADPCLEFAFKTLAGDISVEADFVIHNYFERHQSNLVPFQNSNGSESSDRCVDKFLQTDDLLQLGLLEDRPAS</sequence>
<evidence type="ECO:0000256" key="2">
    <source>
        <dbReference type="ARBA" id="ARBA00023015"/>
    </source>
</evidence>
<dbReference type="GO" id="GO:0005634">
    <property type="term" value="C:nucleus"/>
    <property type="evidence" value="ECO:0007669"/>
    <property type="project" value="UniProtKB-SubCell"/>
</dbReference>
<evidence type="ECO:0000256" key="1">
    <source>
        <dbReference type="ARBA" id="ARBA00004123"/>
    </source>
</evidence>
<dbReference type="PANTHER" id="PTHR34067:SF20">
    <property type="entry name" value="OS08G0206700 PROTEIN"/>
    <property type="match status" value="1"/>
</dbReference>
<dbReference type="InterPro" id="IPR038945">
    <property type="entry name" value="MBD13-like"/>
</dbReference>
<dbReference type="InterPro" id="IPR016177">
    <property type="entry name" value="DNA-bd_dom_sf"/>
</dbReference>
<evidence type="ECO:0000256" key="3">
    <source>
        <dbReference type="ARBA" id="ARBA00023125"/>
    </source>
</evidence>
<feature type="region of interest" description="Disordered" evidence="6">
    <location>
        <begin position="365"/>
        <end position="384"/>
    </location>
</feature>
<dbReference type="Proteomes" id="UP001420932">
    <property type="component" value="Unassembled WGS sequence"/>
</dbReference>
<evidence type="ECO:0000256" key="4">
    <source>
        <dbReference type="ARBA" id="ARBA00023163"/>
    </source>
</evidence>
<comment type="caution">
    <text evidence="8">The sequence shown here is derived from an EMBL/GenBank/DDBJ whole genome shotgun (WGS) entry which is preliminary data.</text>
</comment>
<reference evidence="8 9" key="1">
    <citation type="submission" date="2024-01" db="EMBL/GenBank/DDBJ databases">
        <title>Genome assemblies of Stephania.</title>
        <authorList>
            <person name="Yang L."/>
        </authorList>
    </citation>
    <scope>NUCLEOTIDE SEQUENCE [LARGE SCALE GENOMIC DNA]</scope>
    <source>
        <strain evidence="8">YNDBR</strain>
        <tissue evidence="8">Leaf</tissue>
    </source>
</reference>